<keyword evidence="3" id="KW-1185">Reference proteome</keyword>
<proteinExistence type="predicted"/>
<feature type="region of interest" description="Disordered" evidence="1">
    <location>
        <begin position="80"/>
        <end position="106"/>
    </location>
</feature>
<gene>
    <name evidence="2" type="ORF">AMECASPLE_035014</name>
</gene>
<name>A0ABV0Y7H8_9TELE</name>
<comment type="caution">
    <text evidence="2">The sequence shown here is derived from an EMBL/GenBank/DDBJ whole genome shotgun (WGS) entry which is preliminary data.</text>
</comment>
<dbReference type="Proteomes" id="UP001469553">
    <property type="component" value="Unassembled WGS sequence"/>
</dbReference>
<sequence length="106" mass="11735">MKKIPGFKQKEDQIDGCLDRVNELNIFFNKFSSETSSAFSSPAHSQTDIPPSFDLQDTQLSCNTSNVLSSTSLPPPSTCVFRWNPGEETTGKTELEQGCRSRSCQP</sequence>
<evidence type="ECO:0000313" key="2">
    <source>
        <dbReference type="EMBL" id="MEQ2289620.1"/>
    </source>
</evidence>
<dbReference type="EMBL" id="JAHRIP010023907">
    <property type="protein sequence ID" value="MEQ2289620.1"/>
    <property type="molecule type" value="Genomic_DNA"/>
</dbReference>
<evidence type="ECO:0000256" key="1">
    <source>
        <dbReference type="SAM" id="MobiDB-lite"/>
    </source>
</evidence>
<evidence type="ECO:0000313" key="3">
    <source>
        <dbReference type="Proteomes" id="UP001469553"/>
    </source>
</evidence>
<feature type="compositionally biased region" description="Basic and acidic residues" evidence="1">
    <location>
        <begin position="89"/>
        <end position="99"/>
    </location>
</feature>
<protein>
    <submittedName>
        <fullName evidence="2">Uncharacterized protein</fullName>
    </submittedName>
</protein>
<reference evidence="2 3" key="1">
    <citation type="submission" date="2021-06" db="EMBL/GenBank/DDBJ databases">
        <authorList>
            <person name="Palmer J.M."/>
        </authorList>
    </citation>
    <scope>NUCLEOTIDE SEQUENCE [LARGE SCALE GENOMIC DNA]</scope>
    <source>
        <strain evidence="2 3">AS_MEX2019</strain>
        <tissue evidence="2">Muscle</tissue>
    </source>
</reference>
<accession>A0ABV0Y7H8</accession>
<organism evidence="2 3">
    <name type="scientific">Ameca splendens</name>
    <dbReference type="NCBI Taxonomy" id="208324"/>
    <lineage>
        <taxon>Eukaryota</taxon>
        <taxon>Metazoa</taxon>
        <taxon>Chordata</taxon>
        <taxon>Craniata</taxon>
        <taxon>Vertebrata</taxon>
        <taxon>Euteleostomi</taxon>
        <taxon>Actinopterygii</taxon>
        <taxon>Neopterygii</taxon>
        <taxon>Teleostei</taxon>
        <taxon>Neoteleostei</taxon>
        <taxon>Acanthomorphata</taxon>
        <taxon>Ovalentaria</taxon>
        <taxon>Atherinomorphae</taxon>
        <taxon>Cyprinodontiformes</taxon>
        <taxon>Goodeidae</taxon>
        <taxon>Ameca</taxon>
    </lineage>
</organism>